<evidence type="ECO:0000259" key="8">
    <source>
        <dbReference type="PROSITE" id="PS50110"/>
    </source>
</evidence>
<dbReference type="GO" id="GO:0003677">
    <property type="term" value="F:DNA binding"/>
    <property type="evidence" value="ECO:0007669"/>
    <property type="project" value="UniProtKB-KW"/>
</dbReference>
<feature type="modified residue" description="4-aspartylphosphate" evidence="6">
    <location>
        <position position="54"/>
    </location>
</feature>
<accession>A0A8J2YZX1</accession>
<dbReference type="Gene3D" id="3.40.50.2300">
    <property type="match status" value="1"/>
</dbReference>
<dbReference type="GO" id="GO:0006355">
    <property type="term" value="P:regulation of DNA-templated transcription"/>
    <property type="evidence" value="ECO:0007669"/>
    <property type="project" value="InterPro"/>
</dbReference>
<name>A0A8J2YZX1_9PROT</name>
<dbReference type="NCBIfam" id="NF006900">
    <property type="entry name" value="PRK09390.1"/>
    <property type="match status" value="1"/>
</dbReference>
<keyword evidence="5" id="KW-0804">Transcription</keyword>
<dbReference type="Pfam" id="PF00072">
    <property type="entry name" value="Response_reg"/>
    <property type="match status" value="1"/>
</dbReference>
<feature type="domain" description="HTH luxR-type" evidence="7">
    <location>
        <begin position="135"/>
        <end position="200"/>
    </location>
</feature>
<evidence type="ECO:0000313" key="9">
    <source>
        <dbReference type="EMBL" id="GGF43617.1"/>
    </source>
</evidence>
<dbReference type="Proteomes" id="UP000646365">
    <property type="component" value="Unassembled WGS sequence"/>
</dbReference>
<keyword evidence="1 6" id="KW-0597">Phosphoprotein</keyword>
<feature type="domain" description="Response regulatory" evidence="8">
    <location>
        <begin position="5"/>
        <end position="119"/>
    </location>
</feature>
<dbReference type="PANTHER" id="PTHR44688">
    <property type="entry name" value="DNA-BINDING TRANSCRIPTIONAL ACTIVATOR DEVR_DOSR"/>
    <property type="match status" value="1"/>
</dbReference>
<evidence type="ECO:0000256" key="1">
    <source>
        <dbReference type="ARBA" id="ARBA00022553"/>
    </source>
</evidence>
<organism evidence="9 10">
    <name type="scientific">Aliidongia dinghuensis</name>
    <dbReference type="NCBI Taxonomy" id="1867774"/>
    <lineage>
        <taxon>Bacteria</taxon>
        <taxon>Pseudomonadati</taxon>
        <taxon>Pseudomonadota</taxon>
        <taxon>Alphaproteobacteria</taxon>
        <taxon>Rhodospirillales</taxon>
        <taxon>Dongiaceae</taxon>
        <taxon>Aliidongia</taxon>
    </lineage>
</organism>
<dbReference type="InterPro" id="IPR011006">
    <property type="entry name" value="CheY-like_superfamily"/>
</dbReference>
<sequence>MSAAKVYIVDDDEAVRESLEALLISHGYATATFASGRAFLDASDPGAEGCLLTDVRMPDMDGLELQERTAESRPNLAVIVITGHGDVPLAVRAMKAGAVDFVEKPFTEDIIVQAVAKALQFAADRRSRHADRGEIAGRLEQLTAREREVLQGLVAGLPNKTIAYDLGISPRTVEIHRARVMEKMQARSLSELVRLSLAAGIGA</sequence>
<dbReference type="SUPFAM" id="SSF52172">
    <property type="entry name" value="CheY-like"/>
    <property type="match status" value="1"/>
</dbReference>
<dbReference type="PROSITE" id="PS00622">
    <property type="entry name" value="HTH_LUXR_1"/>
    <property type="match status" value="1"/>
</dbReference>
<keyword evidence="4" id="KW-0238">DNA-binding</keyword>
<evidence type="ECO:0000256" key="6">
    <source>
        <dbReference type="PROSITE-ProRule" id="PRU00169"/>
    </source>
</evidence>
<dbReference type="SMART" id="SM00421">
    <property type="entry name" value="HTH_LUXR"/>
    <property type="match status" value="1"/>
</dbReference>
<dbReference type="FunFam" id="3.40.50.2300:FF:000018">
    <property type="entry name" value="DNA-binding transcriptional regulator NtrC"/>
    <property type="match status" value="1"/>
</dbReference>
<dbReference type="Gene3D" id="1.10.10.10">
    <property type="entry name" value="Winged helix-like DNA-binding domain superfamily/Winged helix DNA-binding domain"/>
    <property type="match status" value="1"/>
</dbReference>
<dbReference type="EMBL" id="BMJQ01000020">
    <property type="protein sequence ID" value="GGF43617.1"/>
    <property type="molecule type" value="Genomic_DNA"/>
</dbReference>
<dbReference type="GO" id="GO:0000160">
    <property type="term" value="P:phosphorelay signal transduction system"/>
    <property type="evidence" value="ECO:0007669"/>
    <property type="project" value="UniProtKB-KW"/>
</dbReference>
<protein>
    <submittedName>
        <fullName evidence="9">Transcriptional regulatory protein FixJ</fullName>
    </submittedName>
</protein>
<dbReference type="PANTHER" id="PTHR44688:SF16">
    <property type="entry name" value="DNA-BINDING TRANSCRIPTIONAL ACTIVATOR DEVR_DOSR"/>
    <property type="match status" value="1"/>
</dbReference>
<dbReference type="SUPFAM" id="SSF46894">
    <property type="entry name" value="C-terminal effector domain of the bipartite response regulators"/>
    <property type="match status" value="1"/>
</dbReference>
<reference evidence="9" key="2">
    <citation type="submission" date="2020-09" db="EMBL/GenBank/DDBJ databases">
        <authorList>
            <person name="Sun Q."/>
            <person name="Zhou Y."/>
        </authorList>
    </citation>
    <scope>NUCLEOTIDE SEQUENCE</scope>
    <source>
        <strain evidence="9">CGMCC 1.15725</strain>
    </source>
</reference>
<evidence type="ECO:0000313" key="10">
    <source>
        <dbReference type="Proteomes" id="UP000646365"/>
    </source>
</evidence>
<dbReference type="InterPro" id="IPR016032">
    <property type="entry name" value="Sig_transdc_resp-reg_C-effctor"/>
</dbReference>
<keyword evidence="10" id="KW-1185">Reference proteome</keyword>
<dbReference type="CDD" id="cd06170">
    <property type="entry name" value="LuxR_C_like"/>
    <property type="match status" value="1"/>
</dbReference>
<evidence type="ECO:0000256" key="4">
    <source>
        <dbReference type="ARBA" id="ARBA00023125"/>
    </source>
</evidence>
<evidence type="ECO:0000256" key="3">
    <source>
        <dbReference type="ARBA" id="ARBA00023015"/>
    </source>
</evidence>
<dbReference type="SMART" id="SM00448">
    <property type="entry name" value="REC"/>
    <property type="match status" value="1"/>
</dbReference>
<dbReference type="PROSITE" id="PS50110">
    <property type="entry name" value="RESPONSE_REGULATORY"/>
    <property type="match status" value="1"/>
</dbReference>
<dbReference type="CDD" id="cd17537">
    <property type="entry name" value="REC_FixJ"/>
    <property type="match status" value="1"/>
</dbReference>
<evidence type="ECO:0000256" key="2">
    <source>
        <dbReference type="ARBA" id="ARBA00023012"/>
    </source>
</evidence>
<dbReference type="InterPro" id="IPR000792">
    <property type="entry name" value="Tscrpt_reg_LuxR_C"/>
</dbReference>
<dbReference type="RefSeq" id="WP_189051639.1">
    <property type="nucleotide sequence ID" value="NZ_BMJQ01000020.1"/>
</dbReference>
<keyword evidence="3" id="KW-0805">Transcription regulation</keyword>
<evidence type="ECO:0000256" key="5">
    <source>
        <dbReference type="ARBA" id="ARBA00023163"/>
    </source>
</evidence>
<keyword evidence="2" id="KW-0902">Two-component regulatory system</keyword>
<gene>
    <name evidence="9" type="primary">fixJ</name>
    <name evidence="9" type="ORF">GCM10011611_57550</name>
</gene>
<dbReference type="InterPro" id="IPR001789">
    <property type="entry name" value="Sig_transdc_resp-reg_receiver"/>
</dbReference>
<reference evidence="9" key="1">
    <citation type="journal article" date="2014" name="Int. J. Syst. Evol. Microbiol.">
        <title>Complete genome sequence of Corynebacterium casei LMG S-19264T (=DSM 44701T), isolated from a smear-ripened cheese.</title>
        <authorList>
            <consortium name="US DOE Joint Genome Institute (JGI-PGF)"/>
            <person name="Walter F."/>
            <person name="Albersmeier A."/>
            <person name="Kalinowski J."/>
            <person name="Ruckert C."/>
        </authorList>
    </citation>
    <scope>NUCLEOTIDE SEQUENCE</scope>
    <source>
        <strain evidence="9">CGMCC 1.15725</strain>
    </source>
</reference>
<comment type="caution">
    <text evidence="9">The sequence shown here is derived from an EMBL/GenBank/DDBJ whole genome shotgun (WGS) entry which is preliminary data.</text>
</comment>
<dbReference type="PROSITE" id="PS50043">
    <property type="entry name" value="HTH_LUXR_2"/>
    <property type="match status" value="1"/>
</dbReference>
<evidence type="ECO:0000259" key="7">
    <source>
        <dbReference type="PROSITE" id="PS50043"/>
    </source>
</evidence>
<dbReference type="Pfam" id="PF00196">
    <property type="entry name" value="GerE"/>
    <property type="match status" value="1"/>
</dbReference>
<dbReference type="AlphaFoldDB" id="A0A8J2YZX1"/>
<dbReference type="PRINTS" id="PR00038">
    <property type="entry name" value="HTHLUXR"/>
</dbReference>
<proteinExistence type="predicted"/>
<dbReference type="InterPro" id="IPR036388">
    <property type="entry name" value="WH-like_DNA-bd_sf"/>
</dbReference>